<evidence type="ECO:0000313" key="3">
    <source>
        <dbReference type="Proteomes" id="UP000241421"/>
    </source>
</evidence>
<dbReference type="InterPro" id="IPR042301">
    <property type="entry name" value="GH115_sf"/>
</dbReference>
<reference evidence="2 3" key="1">
    <citation type="submission" date="2018-04" db="EMBL/GenBank/DDBJ databases">
        <title>Massilia violaceinigra sp. nov., a novel purple-pigmented bacterium isolated from Tianshan glacier, Xinjiang, China.</title>
        <authorList>
            <person name="Wang H."/>
        </authorList>
    </citation>
    <scope>NUCLEOTIDE SEQUENCE [LARGE SCALE GENOMIC DNA]</scope>
    <source>
        <strain evidence="2 3">B448-2</strain>
    </source>
</reference>
<dbReference type="Gene3D" id="3.30.379.10">
    <property type="entry name" value="Chitobiase/beta-hexosaminidase domain 2-like"/>
    <property type="match status" value="1"/>
</dbReference>
<dbReference type="SUPFAM" id="SSF55545">
    <property type="entry name" value="beta-N-acetylhexosaminidase-like domain"/>
    <property type="match status" value="1"/>
</dbReference>
<organism evidence="2 3">
    <name type="scientific">Massilia glaciei</name>
    <dbReference type="NCBI Taxonomy" id="1524097"/>
    <lineage>
        <taxon>Bacteria</taxon>
        <taxon>Pseudomonadati</taxon>
        <taxon>Pseudomonadota</taxon>
        <taxon>Betaproteobacteria</taxon>
        <taxon>Burkholderiales</taxon>
        <taxon>Oxalobacteraceae</taxon>
        <taxon>Telluria group</taxon>
        <taxon>Massilia</taxon>
    </lineage>
</organism>
<dbReference type="OrthoDB" id="8727830at2"/>
<dbReference type="AlphaFoldDB" id="A0A2U2I6R9"/>
<dbReference type="InterPro" id="IPR031924">
    <property type="entry name" value="GH115"/>
</dbReference>
<sequence length="634" mass="70674">MQILAQRLFPILLGLLVVFPTCVTAAPLQLSGPQGAAAILHEDHVSMRLAADLLRRDLRSVGGKKPARATRLDDCAKTCIVIGRHDSPLVRAIARAEGVDLSALKNQWERYERVVIASRRRPGTQILLIAGSDTRGAVYGVVDLTRELGVSAFEWWADVKPPLRELVSVDAKRVLSTTPHVQYRGVFLNDEDWGLQPWAAKTFDPSGDIGPATYSRIFELLWRLKANIVWPAMHESTKPFYQMAGNAQTAGDYAIVVGTSHAEPMMRNNVREWDKKTRGAFNFFSNRDSLVRYWSERAEQVKGFENMYSTGIRGIHDSAMEGARNVDEARDGVGAAIAVQRELLSKAQGKPARQIPQALTLYKEVLEIYKAGLRVPDDITLIWPDDNYGYLHQLSTAGEAKRAGGAGLYYHISYWGRPHDYLWLGTTHPALIRDQLERALSTGARKTWIVNVGDIKPAEYLTQYFLDLAFDRNKVDITPRAHLEAWMAAQFGAAHAAENASIMTSYYDLAWERRPEFMGFSQTEPTTATRRTDYMQAGGEEAELRLERYQSLVTRAQAVAAALPAGLKDAYFQLVLYPVRASANLNTRILKLELAAQYARQGRPSAHRYALQAKAAQAAIAADTAQYNEQGNGK</sequence>
<dbReference type="GO" id="GO:0016787">
    <property type="term" value="F:hydrolase activity"/>
    <property type="evidence" value="ECO:0007669"/>
    <property type="project" value="UniProtKB-KW"/>
</dbReference>
<comment type="caution">
    <text evidence="2">The sequence shown here is derived from an EMBL/GenBank/DDBJ whole genome shotgun (WGS) entry which is preliminary data.</text>
</comment>
<proteinExistence type="predicted"/>
<dbReference type="Pfam" id="PF15979">
    <property type="entry name" value="Glyco_hydro_115"/>
    <property type="match status" value="1"/>
</dbReference>
<dbReference type="Gene3D" id="1.20.58.2150">
    <property type="match status" value="1"/>
</dbReference>
<keyword evidence="1" id="KW-0378">Hydrolase</keyword>
<dbReference type="PANTHER" id="PTHR37842:SF2">
    <property type="entry name" value="GYLCOSYL HYDROLASE 115 C-TERMINAL DOMAIN-CONTAINING PROTEIN"/>
    <property type="match status" value="1"/>
</dbReference>
<dbReference type="Gene3D" id="3.20.20.520">
    <property type="entry name" value="Glycosyl hydrolase family 115"/>
    <property type="match status" value="1"/>
</dbReference>
<protein>
    <recommendedName>
        <fullName evidence="4">Gylcosyl hydrolase 115 C-terminal domain-containing protein</fullName>
    </recommendedName>
</protein>
<dbReference type="InterPro" id="IPR029018">
    <property type="entry name" value="Hex-like_dom2"/>
</dbReference>
<evidence type="ECO:0008006" key="4">
    <source>
        <dbReference type="Google" id="ProtNLM"/>
    </source>
</evidence>
<accession>A0A2U2I6R9</accession>
<evidence type="ECO:0000256" key="1">
    <source>
        <dbReference type="ARBA" id="ARBA00022801"/>
    </source>
</evidence>
<name>A0A2U2I6R9_9BURK</name>
<keyword evidence="3" id="KW-1185">Reference proteome</keyword>
<dbReference type="EMBL" id="PXWF02000026">
    <property type="protein sequence ID" value="PWF55422.1"/>
    <property type="molecule type" value="Genomic_DNA"/>
</dbReference>
<dbReference type="Proteomes" id="UP000241421">
    <property type="component" value="Unassembled WGS sequence"/>
</dbReference>
<evidence type="ECO:0000313" key="2">
    <source>
        <dbReference type="EMBL" id="PWF55422.1"/>
    </source>
</evidence>
<dbReference type="GO" id="GO:0005975">
    <property type="term" value="P:carbohydrate metabolic process"/>
    <property type="evidence" value="ECO:0007669"/>
    <property type="project" value="UniProtKB-ARBA"/>
</dbReference>
<gene>
    <name evidence="2" type="ORF">C7C56_001960</name>
</gene>
<dbReference type="PANTHER" id="PTHR37842">
    <property type="match status" value="1"/>
</dbReference>